<keyword evidence="5" id="KW-0539">Nucleus</keyword>
<dbReference type="Pfam" id="PF21000">
    <property type="entry name" value="RMI1_N_N"/>
    <property type="match status" value="1"/>
</dbReference>
<feature type="domain" description="RMI1 N-terminal" evidence="9">
    <location>
        <begin position="14"/>
        <end position="62"/>
    </location>
</feature>
<evidence type="ECO:0000256" key="3">
    <source>
        <dbReference type="ARBA" id="ARBA00018987"/>
    </source>
</evidence>
<dbReference type="InterPro" id="IPR032199">
    <property type="entry name" value="RMI1_C"/>
</dbReference>
<dbReference type="GO" id="GO:0006260">
    <property type="term" value="P:DNA replication"/>
    <property type="evidence" value="ECO:0007669"/>
    <property type="project" value="UniProtKB-KW"/>
</dbReference>
<dbReference type="Gene3D" id="2.40.50.510">
    <property type="match status" value="2"/>
</dbReference>
<evidence type="ECO:0000259" key="9">
    <source>
        <dbReference type="Pfam" id="PF21000"/>
    </source>
</evidence>
<reference evidence="10 11" key="1">
    <citation type="submission" date="2019-04" db="EMBL/GenBank/DDBJ databases">
        <title>Draft genome of the big-headed turtle Platysternon megacephalum.</title>
        <authorList>
            <person name="Gong S."/>
        </authorList>
    </citation>
    <scope>NUCLEOTIDE SEQUENCE [LARGE SCALE GENOMIC DNA]</scope>
    <source>
        <strain evidence="10">DO16091913</strain>
        <tissue evidence="10">Muscle</tissue>
    </source>
</reference>
<dbReference type="AlphaFoldDB" id="A0A4D9F811"/>
<dbReference type="EMBL" id="QXTE01000004">
    <property type="protein sequence ID" value="TFK15498.1"/>
    <property type="molecule type" value="Genomic_DNA"/>
</dbReference>
<dbReference type="PANTHER" id="PTHR14790:SF15">
    <property type="entry name" value="RECQ-MEDIATED GENOME INSTABILITY PROTEIN 1"/>
    <property type="match status" value="1"/>
</dbReference>
<dbReference type="Proteomes" id="UP000297703">
    <property type="component" value="Unassembled WGS sequence"/>
</dbReference>
<dbReference type="PANTHER" id="PTHR14790">
    <property type="entry name" value="RECQ-MEDIATED GENOME INSTABILITY PROTEIN 1 RMI1"/>
    <property type="match status" value="1"/>
</dbReference>
<dbReference type="InterPro" id="IPR013894">
    <property type="entry name" value="RMI1_OB"/>
</dbReference>
<protein>
    <recommendedName>
        <fullName evidence="3">RecQ-mediated genome instability protein 1</fullName>
    </recommendedName>
</protein>
<dbReference type="InterPro" id="IPR044881">
    <property type="entry name" value="RMI1_N_N_sf"/>
</dbReference>
<dbReference type="Gene3D" id="1.10.8.1020">
    <property type="entry name" value="RecQ-mediated genome instability protein 1, N-terminal domain"/>
    <property type="match status" value="1"/>
</dbReference>
<dbReference type="Pfam" id="PF16099">
    <property type="entry name" value="RMI1_C"/>
    <property type="match status" value="1"/>
</dbReference>
<dbReference type="GO" id="GO:0016604">
    <property type="term" value="C:nuclear body"/>
    <property type="evidence" value="ECO:0007669"/>
    <property type="project" value="TreeGrafter"/>
</dbReference>
<comment type="similarity">
    <text evidence="2">Belongs to the RMI1 family.</text>
</comment>
<name>A0A4D9F811_9SAUR</name>
<organism evidence="10 11">
    <name type="scientific">Platysternon megacephalum</name>
    <name type="common">big-headed turtle</name>
    <dbReference type="NCBI Taxonomy" id="55544"/>
    <lineage>
        <taxon>Eukaryota</taxon>
        <taxon>Metazoa</taxon>
        <taxon>Chordata</taxon>
        <taxon>Craniata</taxon>
        <taxon>Vertebrata</taxon>
        <taxon>Euteleostomi</taxon>
        <taxon>Archelosauria</taxon>
        <taxon>Testudinata</taxon>
        <taxon>Testudines</taxon>
        <taxon>Cryptodira</taxon>
        <taxon>Durocryptodira</taxon>
        <taxon>Testudinoidea</taxon>
        <taxon>Platysternidae</taxon>
        <taxon>Platysternon</taxon>
    </lineage>
</organism>
<evidence type="ECO:0000256" key="6">
    <source>
        <dbReference type="ARBA" id="ARBA00024977"/>
    </source>
</evidence>
<comment type="caution">
    <text evidence="10">The sequence shown here is derived from an EMBL/GenBank/DDBJ whole genome shotgun (WGS) entry which is preliminary data.</text>
</comment>
<dbReference type="Pfam" id="PF08585">
    <property type="entry name" value="RMI1_N_C"/>
    <property type="match status" value="1"/>
</dbReference>
<comment type="subcellular location">
    <subcellularLocation>
        <location evidence="1">Nucleus</location>
    </subcellularLocation>
</comment>
<dbReference type="GO" id="GO:0031422">
    <property type="term" value="C:RecQ family helicase-topoisomerase III complex"/>
    <property type="evidence" value="ECO:0007669"/>
    <property type="project" value="TreeGrafter"/>
</dbReference>
<dbReference type="GO" id="GO:0000712">
    <property type="term" value="P:resolution of meiotic recombination intermediates"/>
    <property type="evidence" value="ECO:0007669"/>
    <property type="project" value="TreeGrafter"/>
</dbReference>
<keyword evidence="4" id="KW-0235">DNA replication</keyword>
<evidence type="ECO:0000256" key="5">
    <source>
        <dbReference type="ARBA" id="ARBA00023242"/>
    </source>
</evidence>
<evidence type="ECO:0000313" key="11">
    <source>
        <dbReference type="Proteomes" id="UP000297703"/>
    </source>
</evidence>
<evidence type="ECO:0000259" key="8">
    <source>
        <dbReference type="Pfam" id="PF16099"/>
    </source>
</evidence>
<dbReference type="OrthoDB" id="341511at2759"/>
<comment type="function">
    <text evidence="6">Essential component of the RMI complex, a complex that plays an important role in the processing of homologous recombination intermediates to limit DNA crossover formation in cells. Promotes TOP3A binding to double Holliday junctions (DHJ) and hence stimulates TOP3A-mediated dissolution. Required for BLM phosphorylation during mitosis. Within the BLM complex, required for BLM and TOP3A stability.</text>
</comment>
<accession>A0A4D9F811</accession>
<evidence type="ECO:0000256" key="4">
    <source>
        <dbReference type="ARBA" id="ARBA00022705"/>
    </source>
</evidence>
<gene>
    <name evidence="10" type="ORF">DR999_PMT00793</name>
</gene>
<sequence>MSASSVAGKVETWLSSTWHVKVPLTWLEACINWIQQENGCNLTQAQINKQVFEQWLLTDLRDLDYPVLPNCILDGPKGELNGFYSIQIDSLVDVSQPAYSQLQKIKGKNTVNEEVTANTQALQKSWEAKPTRMLMLQLTDGIHQIQGMEYQPVPVLHSNLPPGTKITIQGNIAYRLGVLLLKSENVKLLGGEVDALLEEHAQERVLARLIGEAENPNPGKQRDHEQGILGAVDELGQTLGPSDEELLASLDENDEFTINHAIPLESGYCSRSNNSDTATHLLLSSNENYSQQGFGILLPGANEEQSVPAVEYVDGDLDDLSLEDDLFLEEEIQEEIQTVQSPVVNKTIDIITHRFSHMPRSSLSYTSEKDGRVQLDSVSKEKSCGRELSVGDESSTSNFSLHHNVQHSQSFTNDFSLESVLEQKCNKIDVIKSSQKNCSFSGNRLLNKRPVKKTDSEINKQNYCVQTFSYRTEKCKSLELDSPPFTYISVLLANTPETVTTVKVKAFIVTLTGNLTSSSGFWSIMAKISDGTAYLEVVIADEILTSLIGFSVPEMKQLRKDPILHQKLKDGLQKCQRELIDLCCLMTIEFNPFQSKATVLILQDVDAVDLENLKKRLDK</sequence>
<evidence type="ECO:0000313" key="10">
    <source>
        <dbReference type="EMBL" id="TFK15498.1"/>
    </source>
</evidence>
<evidence type="ECO:0000256" key="1">
    <source>
        <dbReference type="ARBA" id="ARBA00004123"/>
    </source>
</evidence>
<proteinExistence type="inferred from homology"/>
<dbReference type="FunFam" id="1.10.8.1020:FF:000001">
    <property type="entry name" value="RecQ-mediated genome instability protein 1"/>
    <property type="match status" value="1"/>
</dbReference>
<feature type="domain" description="RecQ-mediated genome instability protein 1 C-terminal OB-fold" evidence="8">
    <location>
        <begin position="482"/>
        <end position="617"/>
    </location>
</feature>
<dbReference type="GO" id="GO:0000166">
    <property type="term" value="F:nucleotide binding"/>
    <property type="evidence" value="ECO:0007669"/>
    <property type="project" value="InterPro"/>
</dbReference>
<evidence type="ECO:0000259" key="7">
    <source>
        <dbReference type="Pfam" id="PF08585"/>
    </source>
</evidence>
<evidence type="ECO:0000256" key="2">
    <source>
        <dbReference type="ARBA" id="ARBA00006395"/>
    </source>
</evidence>
<keyword evidence="11" id="KW-1185">Reference proteome</keyword>
<dbReference type="SMART" id="SM01161">
    <property type="entry name" value="DUF1767"/>
    <property type="match status" value="1"/>
</dbReference>
<dbReference type="Gene3D" id="2.40.50.770">
    <property type="entry name" value="RecQ-mediated genome instability protein Rmi1, C-terminal domain"/>
    <property type="match status" value="1"/>
</dbReference>
<dbReference type="InterPro" id="IPR049363">
    <property type="entry name" value="RMI1_N"/>
</dbReference>
<reference evidence="10 11" key="2">
    <citation type="submission" date="2019-04" db="EMBL/GenBank/DDBJ databases">
        <title>The genome sequence of big-headed turtle.</title>
        <authorList>
            <person name="Gong S."/>
        </authorList>
    </citation>
    <scope>NUCLEOTIDE SEQUENCE [LARGE SCALE GENOMIC DNA]</scope>
    <source>
        <strain evidence="10">DO16091913</strain>
        <tissue evidence="10">Muscle</tissue>
    </source>
</reference>
<feature type="domain" description="RecQ mediated genome instability protein 1 OB-fold" evidence="7">
    <location>
        <begin position="68"/>
        <end position="204"/>
    </location>
</feature>
<dbReference type="FunFam" id="2.40.50.770:FF:000002">
    <property type="entry name" value="recQ-mediated genome instability protein 1"/>
    <property type="match status" value="1"/>
</dbReference>
<dbReference type="STRING" id="55544.A0A4D9F811"/>
<dbReference type="InterPro" id="IPR042470">
    <property type="entry name" value="RMI1_N_C_sf"/>
</dbReference>
<dbReference type="GO" id="GO:0000724">
    <property type="term" value="P:double-strand break repair via homologous recombination"/>
    <property type="evidence" value="ECO:0007669"/>
    <property type="project" value="TreeGrafter"/>
</dbReference>